<dbReference type="OrthoDB" id="9808150at2"/>
<evidence type="ECO:0000313" key="16">
    <source>
        <dbReference type="Proteomes" id="UP000243535"/>
    </source>
</evidence>
<dbReference type="STRING" id="375574.GCA_001418035_00288"/>
<keyword evidence="8 13" id="KW-0547">Nucleotide-binding</keyword>
<dbReference type="PANTHER" id="PTHR23117">
    <property type="entry name" value="GUANYLATE KINASE-RELATED"/>
    <property type="match status" value="1"/>
</dbReference>
<dbReference type="Gene3D" id="3.30.63.10">
    <property type="entry name" value="Guanylate Kinase phosphate binding domain"/>
    <property type="match status" value="1"/>
</dbReference>
<evidence type="ECO:0000256" key="12">
    <source>
        <dbReference type="ARBA" id="ARBA00048594"/>
    </source>
</evidence>
<keyword evidence="16" id="KW-1185">Reference proteome</keyword>
<feature type="domain" description="Guanylate kinase-like" evidence="14">
    <location>
        <begin position="6"/>
        <end position="184"/>
    </location>
</feature>
<dbReference type="FunFam" id="3.30.63.10:FF:000002">
    <property type="entry name" value="Guanylate kinase 1"/>
    <property type="match status" value="1"/>
</dbReference>
<sequence length="214" mass="23950">MNQPAGNVYIVVAPSGAGKTSLVAALLAAEPLVELSVSYTTRAPRVGEVDGRNYHFVDRATFELMIARGDFLEHAEVYGNYYGTSAAWIRSRLAEGRDILLEIDWQGARQVRELFPQAVGIFIMPPSIEELERRLRGRGTDAEEVIARRLAAARSEIDKVAEYDYLVVNDNFDRAKLDLISIIRAQRLRCDVQRARLAERLAHMGTARSDWSAS</sequence>
<evidence type="ECO:0000256" key="2">
    <source>
        <dbReference type="ARBA" id="ARBA00004496"/>
    </source>
</evidence>
<dbReference type="Proteomes" id="UP000243535">
    <property type="component" value="Unassembled WGS sequence"/>
</dbReference>
<comment type="function">
    <text evidence="1 13">Essential for recycling GMP and indirectly, cGMP.</text>
</comment>
<dbReference type="PROSITE" id="PS50052">
    <property type="entry name" value="GUANYLATE_KINASE_2"/>
    <property type="match status" value="1"/>
</dbReference>
<evidence type="ECO:0000256" key="4">
    <source>
        <dbReference type="ARBA" id="ARBA00012961"/>
    </source>
</evidence>
<dbReference type="PANTHER" id="PTHR23117:SF13">
    <property type="entry name" value="GUANYLATE KINASE"/>
    <property type="match status" value="1"/>
</dbReference>
<dbReference type="FunFam" id="3.40.50.300:FF:000855">
    <property type="entry name" value="Guanylate kinase"/>
    <property type="match status" value="1"/>
</dbReference>
<evidence type="ECO:0000256" key="1">
    <source>
        <dbReference type="ARBA" id="ARBA00003531"/>
    </source>
</evidence>
<keyword evidence="6 13" id="KW-0963">Cytoplasm</keyword>
<keyword evidence="10 13" id="KW-0067">ATP-binding</keyword>
<evidence type="ECO:0000256" key="3">
    <source>
        <dbReference type="ARBA" id="ARBA00005790"/>
    </source>
</evidence>
<dbReference type="GO" id="GO:0005524">
    <property type="term" value="F:ATP binding"/>
    <property type="evidence" value="ECO:0007669"/>
    <property type="project" value="UniProtKB-UniRule"/>
</dbReference>
<dbReference type="NCBIfam" id="TIGR03263">
    <property type="entry name" value="guanyl_kin"/>
    <property type="match status" value="1"/>
</dbReference>
<dbReference type="InterPro" id="IPR008144">
    <property type="entry name" value="Guanylate_kin-like_dom"/>
</dbReference>
<dbReference type="InterPro" id="IPR008145">
    <property type="entry name" value="GK/Ca_channel_bsu"/>
</dbReference>
<dbReference type="RefSeq" id="WP_055433417.1">
    <property type="nucleotide sequence ID" value="NZ_CYHA01000001.1"/>
</dbReference>
<dbReference type="PROSITE" id="PS00856">
    <property type="entry name" value="GUANYLATE_KINASE_1"/>
    <property type="match status" value="1"/>
</dbReference>
<keyword evidence="7 13" id="KW-0808">Transferase</keyword>
<proteinExistence type="inferred from homology"/>
<name>A0A0K6GT18_9NEIS</name>
<evidence type="ECO:0000256" key="11">
    <source>
        <dbReference type="ARBA" id="ARBA00030128"/>
    </source>
</evidence>
<dbReference type="EMBL" id="CYHA01000001">
    <property type="protein sequence ID" value="CUA81646.1"/>
    <property type="molecule type" value="Genomic_DNA"/>
</dbReference>
<evidence type="ECO:0000256" key="7">
    <source>
        <dbReference type="ARBA" id="ARBA00022679"/>
    </source>
</evidence>
<keyword evidence="9 13" id="KW-0418">Kinase</keyword>
<protein>
    <recommendedName>
        <fullName evidence="5 13">Guanylate kinase</fullName>
        <ecNumber evidence="4 13">2.7.4.8</ecNumber>
    </recommendedName>
    <alternativeName>
        <fullName evidence="11 13">GMP kinase</fullName>
    </alternativeName>
</protein>
<evidence type="ECO:0000256" key="10">
    <source>
        <dbReference type="ARBA" id="ARBA00022840"/>
    </source>
</evidence>
<gene>
    <name evidence="13" type="primary">gmk</name>
    <name evidence="15" type="ORF">Ga0061063_0489</name>
</gene>
<evidence type="ECO:0000256" key="9">
    <source>
        <dbReference type="ARBA" id="ARBA00022777"/>
    </source>
</evidence>
<dbReference type="EC" id="2.7.4.8" evidence="4 13"/>
<evidence type="ECO:0000313" key="15">
    <source>
        <dbReference type="EMBL" id="CUA81646.1"/>
    </source>
</evidence>
<comment type="catalytic activity">
    <reaction evidence="12 13">
        <text>GMP + ATP = GDP + ADP</text>
        <dbReference type="Rhea" id="RHEA:20780"/>
        <dbReference type="ChEBI" id="CHEBI:30616"/>
        <dbReference type="ChEBI" id="CHEBI:58115"/>
        <dbReference type="ChEBI" id="CHEBI:58189"/>
        <dbReference type="ChEBI" id="CHEBI:456216"/>
        <dbReference type="EC" id="2.7.4.8"/>
    </reaction>
</comment>
<dbReference type="GO" id="GO:0004385">
    <property type="term" value="F:GMP kinase activity"/>
    <property type="evidence" value="ECO:0007669"/>
    <property type="project" value="UniProtKB-UniRule"/>
</dbReference>
<dbReference type="InterPro" id="IPR027417">
    <property type="entry name" value="P-loop_NTPase"/>
</dbReference>
<comment type="subcellular location">
    <subcellularLocation>
        <location evidence="2 13">Cytoplasm</location>
    </subcellularLocation>
</comment>
<evidence type="ECO:0000256" key="6">
    <source>
        <dbReference type="ARBA" id="ARBA00022490"/>
    </source>
</evidence>
<organism evidence="15 16">
    <name type="scientific">Gulbenkiania indica</name>
    <dbReference type="NCBI Taxonomy" id="375574"/>
    <lineage>
        <taxon>Bacteria</taxon>
        <taxon>Pseudomonadati</taxon>
        <taxon>Pseudomonadota</taxon>
        <taxon>Betaproteobacteria</taxon>
        <taxon>Neisseriales</taxon>
        <taxon>Chromobacteriaceae</taxon>
        <taxon>Gulbenkiania</taxon>
    </lineage>
</organism>
<dbReference type="SUPFAM" id="SSF52540">
    <property type="entry name" value="P-loop containing nucleoside triphosphate hydrolases"/>
    <property type="match status" value="1"/>
</dbReference>
<dbReference type="Pfam" id="PF00625">
    <property type="entry name" value="Guanylate_kin"/>
    <property type="match status" value="1"/>
</dbReference>
<dbReference type="InterPro" id="IPR020590">
    <property type="entry name" value="Guanylate_kinase_CS"/>
</dbReference>
<dbReference type="HAMAP" id="MF_00328">
    <property type="entry name" value="Guanylate_kinase"/>
    <property type="match status" value="1"/>
</dbReference>
<dbReference type="InterPro" id="IPR017665">
    <property type="entry name" value="Guanylate_kinase"/>
</dbReference>
<feature type="binding site" evidence="13">
    <location>
        <begin position="13"/>
        <end position="20"/>
    </location>
    <ligand>
        <name>ATP</name>
        <dbReference type="ChEBI" id="CHEBI:30616"/>
    </ligand>
</feature>
<evidence type="ECO:0000256" key="8">
    <source>
        <dbReference type="ARBA" id="ARBA00022741"/>
    </source>
</evidence>
<evidence type="ECO:0000259" key="14">
    <source>
        <dbReference type="PROSITE" id="PS50052"/>
    </source>
</evidence>
<dbReference type="SMART" id="SM00072">
    <property type="entry name" value="GuKc"/>
    <property type="match status" value="1"/>
</dbReference>
<comment type="similarity">
    <text evidence="3 13">Belongs to the guanylate kinase family.</text>
</comment>
<dbReference type="Gene3D" id="3.40.50.300">
    <property type="entry name" value="P-loop containing nucleotide triphosphate hydrolases"/>
    <property type="match status" value="1"/>
</dbReference>
<dbReference type="GO" id="GO:0005829">
    <property type="term" value="C:cytosol"/>
    <property type="evidence" value="ECO:0007669"/>
    <property type="project" value="TreeGrafter"/>
</dbReference>
<accession>A0A0K6GT18</accession>
<evidence type="ECO:0000256" key="13">
    <source>
        <dbReference type="HAMAP-Rule" id="MF_00328"/>
    </source>
</evidence>
<reference evidence="16" key="1">
    <citation type="submission" date="2015-08" db="EMBL/GenBank/DDBJ databases">
        <authorList>
            <person name="Varghese N."/>
        </authorList>
    </citation>
    <scope>NUCLEOTIDE SEQUENCE [LARGE SCALE GENOMIC DNA]</scope>
    <source>
        <strain evidence="16">DSM 17901</strain>
    </source>
</reference>
<dbReference type="AlphaFoldDB" id="A0A0K6GT18"/>
<dbReference type="CDD" id="cd00071">
    <property type="entry name" value="GMPK"/>
    <property type="match status" value="1"/>
</dbReference>
<evidence type="ECO:0000256" key="5">
    <source>
        <dbReference type="ARBA" id="ARBA00016296"/>
    </source>
</evidence>